<feature type="domain" description="RNase H type-1" evidence="1">
    <location>
        <begin position="1"/>
        <end position="132"/>
    </location>
</feature>
<evidence type="ECO:0000259" key="1">
    <source>
        <dbReference type="PROSITE" id="PS50879"/>
    </source>
</evidence>
<dbReference type="PANTHER" id="PTHR48475">
    <property type="entry name" value="RIBONUCLEASE H"/>
    <property type="match status" value="1"/>
</dbReference>
<dbReference type="InterPro" id="IPR012337">
    <property type="entry name" value="RNaseH-like_sf"/>
</dbReference>
<dbReference type="PANTHER" id="PTHR48475:SF2">
    <property type="entry name" value="RIBONUCLEASE H"/>
    <property type="match status" value="1"/>
</dbReference>
<dbReference type="Gene3D" id="3.30.420.10">
    <property type="entry name" value="Ribonuclease H-like superfamily/Ribonuclease H"/>
    <property type="match status" value="2"/>
</dbReference>
<dbReference type="Pfam" id="PF17921">
    <property type="entry name" value="Integrase_H2C2"/>
    <property type="match status" value="1"/>
</dbReference>
<dbReference type="InterPro" id="IPR041588">
    <property type="entry name" value="Integrase_H2C2"/>
</dbReference>
<dbReference type="PROSITE" id="PS50879">
    <property type="entry name" value="RNASE_H_1"/>
    <property type="match status" value="1"/>
</dbReference>
<comment type="caution">
    <text evidence="3">The sequence shown here is derived from an EMBL/GenBank/DDBJ whole genome shotgun (WGS) entry which is preliminary data.</text>
</comment>
<reference evidence="3" key="2">
    <citation type="submission" date="2022-01" db="EMBL/GenBank/DDBJ databases">
        <authorList>
            <person name="Yamashiro T."/>
            <person name="Shiraishi A."/>
            <person name="Satake H."/>
            <person name="Nakayama K."/>
        </authorList>
    </citation>
    <scope>NUCLEOTIDE SEQUENCE</scope>
</reference>
<dbReference type="SUPFAM" id="SSF53098">
    <property type="entry name" value="Ribonuclease H-like"/>
    <property type="match status" value="2"/>
</dbReference>
<name>A0ABQ5FAY5_9ASTR</name>
<dbReference type="GO" id="GO:0003964">
    <property type="term" value="F:RNA-directed DNA polymerase activity"/>
    <property type="evidence" value="ECO:0007669"/>
    <property type="project" value="UniProtKB-KW"/>
</dbReference>
<accession>A0ABQ5FAY5</accession>
<dbReference type="Pfam" id="PF13456">
    <property type="entry name" value="RVT_3"/>
    <property type="match status" value="1"/>
</dbReference>
<dbReference type="InterPro" id="IPR002156">
    <property type="entry name" value="RNaseH_domain"/>
</dbReference>
<reference evidence="3" key="1">
    <citation type="journal article" date="2022" name="Int. J. Mol. Sci.">
        <title>Draft Genome of Tanacetum Coccineum: Genomic Comparison of Closely Related Tanacetum-Family Plants.</title>
        <authorList>
            <person name="Yamashiro T."/>
            <person name="Shiraishi A."/>
            <person name="Nakayama K."/>
            <person name="Satake H."/>
        </authorList>
    </citation>
    <scope>NUCLEOTIDE SEQUENCE</scope>
</reference>
<dbReference type="InterPro" id="IPR001584">
    <property type="entry name" value="Integrase_cat-core"/>
</dbReference>
<proteinExistence type="predicted"/>
<sequence length="504" mass="57137">MAVWTLYTDGASSNECAGSDLILTDPEGNEITYALRFEFPTSNNESEYEALIAGLELSIKLEVHHLQVFTDSLLVTNHVKGTYEAREESMKRYLAKVRSLQERFKSFSITQIPRSKNKHVDALSKLASSSFAHLTKKVFVEVVPCRSTNIKMVNTVEETETTWMDMIISYLRDRHLPEDSVSARKIRVKAPQYSLKQGILNRKGYLTPWMRCVGLNQAQYVLQEAHFGSCGPHFGAWSITQKVARLGYFLPTMYNDATKVVNACVTCQKHALVTRKPQCDMVSISSPWPFYQWGIDLVGPFPEAPGRVKFLAIAVDYFTKWVEAAPLATITGNNILKFVRNNIVCRFGIPGIIISDNGKQFAENPFREWCSELKIKQQFTSVAHLQTNGKTEVTNRTLLQGLKTRLGLHCTPFSLVYRSEAVLPLEIGIPTYKNDGDLRLNLDLLEERRNMAALREARRGKESLTETRRAISNSRVKTPWNVCAQEPEREVDPKNVTYQQSAQV</sequence>
<dbReference type="PROSITE" id="PS50994">
    <property type="entry name" value="INTEGRASE"/>
    <property type="match status" value="1"/>
</dbReference>
<feature type="domain" description="Integrase catalytic" evidence="2">
    <location>
        <begin position="283"/>
        <end position="402"/>
    </location>
</feature>
<protein>
    <submittedName>
        <fullName evidence="3">Reverse transcriptase domain-containing protein</fullName>
    </submittedName>
</protein>
<dbReference type="Gene3D" id="1.10.340.70">
    <property type="match status" value="1"/>
</dbReference>
<dbReference type="InterPro" id="IPR036397">
    <property type="entry name" value="RNaseH_sf"/>
</dbReference>
<dbReference type="Proteomes" id="UP001151760">
    <property type="component" value="Unassembled WGS sequence"/>
</dbReference>
<organism evidence="3 4">
    <name type="scientific">Tanacetum coccineum</name>
    <dbReference type="NCBI Taxonomy" id="301880"/>
    <lineage>
        <taxon>Eukaryota</taxon>
        <taxon>Viridiplantae</taxon>
        <taxon>Streptophyta</taxon>
        <taxon>Embryophyta</taxon>
        <taxon>Tracheophyta</taxon>
        <taxon>Spermatophyta</taxon>
        <taxon>Magnoliopsida</taxon>
        <taxon>eudicotyledons</taxon>
        <taxon>Gunneridae</taxon>
        <taxon>Pentapetalae</taxon>
        <taxon>asterids</taxon>
        <taxon>campanulids</taxon>
        <taxon>Asterales</taxon>
        <taxon>Asteraceae</taxon>
        <taxon>Asteroideae</taxon>
        <taxon>Anthemideae</taxon>
        <taxon>Anthemidinae</taxon>
        <taxon>Tanacetum</taxon>
    </lineage>
</organism>
<dbReference type="CDD" id="cd09279">
    <property type="entry name" value="RNase_HI_like"/>
    <property type="match status" value="1"/>
</dbReference>
<evidence type="ECO:0000259" key="2">
    <source>
        <dbReference type="PROSITE" id="PS50994"/>
    </source>
</evidence>
<dbReference type="EMBL" id="BQNB010017199">
    <property type="protein sequence ID" value="GJT60431.1"/>
    <property type="molecule type" value="Genomic_DNA"/>
</dbReference>
<keyword evidence="3" id="KW-0695">RNA-directed DNA polymerase</keyword>
<dbReference type="Pfam" id="PF00665">
    <property type="entry name" value="rve"/>
    <property type="match status" value="1"/>
</dbReference>
<evidence type="ECO:0000313" key="4">
    <source>
        <dbReference type="Proteomes" id="UP001151760"/>
    </source>
</evidence>
<evidence type="ECO:0000313" key="3">
    <source>
        <dbReference type="EMBL" id="GJT60431.1"/>
    </source>
</evidence>
<keyword evidence="3" id="KW-0548">Nucleotidyltransferase</keyword>
<keyword evidence="4" id="KW-1185">Reference proteome</keyword>
<keyword evidence="3" id="KW-0808">Transferase</keyword>
<gene>
    <name evidence="3" type="ORF">Tco_1003964</name>
</gene>